<organism evidence="4 5">
    <name type="scientific">Marnyiella aurantia</name>
    <dbReference type="NCBI Taxonomy" id="2758037"/>
    <lineage>
        <taxon>Bacteria</taxon>
        <taxon>Pseudomonadati</taxon>
        <taxon>Bacteroidota</taxon>
        <taxon>Flavobacteriia</taxon>
        <taxon>Flavobacteriales</taxon>
        <taxon>Weeksellaceae</taxon>
        <taxon>Marnyiella</taxon>
    </lineage>
</organism>
<dbReference type="Proteomes" id="UP000539710">
    <property type="component" value="Unassembled WGS sequence"/>
</dbReference>
<dbReference type="InterPro" id="IPR013538">
    <property type="entry name" value="ASHA1/2-like_C"/>
</dbReference>
<evidence type="ECO:0000313" key="6">
    <source>
        <dbReference type="Proteomes" id="UP000539710"/>
    </source>
</evidence>
<reference evidence="4 5" key="1">
    <citation type="submission" date="2020-07" db="EMBL/GenBank/DDBJ databases">
        <title>Chryseobacterium sp.cx-624.</title>
        <authorList>
            <person name="Yang C."/>
        </authorList>
    </citation>
    <scope>NUCLEOTIDE SEQUENCE [LARGE SCALE GENOMIC DNA]</scope>
    <source>
        <strain evidence="4">Cx-624</strain>
        <strain evidence="5">cx-624</strain>
    </source>
</reference>
<dbReference type="KEGG" id="cbau:H1R16_08160"/>
<dbReference type="InterPro" id="IPR023393">
    <property type="entry name" value="START-like_dom_sf"/>
</dbReference>
<dbReference type="EMBL" id="JACEUX010000002">
    <property type="protein sequence ID" value="MBA5246967.1"/>
    <property type="molecule type" value="Genomic_DNA"/>
</dbReference>
<evidence type="ECO:0000256" key="1">
    <source>
        <dbReference type="ARBA" id="ARBA00006817"/>
    </source>
</evidence>
<keyword evidence="6" id="KW-1185">Reference proteome</keyword>
<reference evidence="3" key="3">
    <citation type="submission" date="2020-07" db="EMBL/GenBank/DDBJ databases">
        <authorList>
            <person name="Yang C."/>
        </authorList>
    </citation>
    <scope>NUCLEOTIDE SEQUENCE</scope>
    <source>
        <strain evidence="3">Cx-624</strain>
    </source>
</reference>
<protein>
    <submittedName>
        <fullName evidence="4">SRPBCC domain-containing protein</fullName>
    </submittedName>
</protein>
<evidence type="ECO:0000313" key="4">
    <source>
        <dbReference type="EMBL" id="QMS97695.1"/>
    </source>
</evidence>
<evidence type="ECO:0000313" key="3">
    <source>
        <dbReference type="EMBL" id="MBA5246967.1"/>
    </source>
</evidence>
<dbReference type="Proteomes" id="UP000515349">
    <property type="component" value="Chromosome"/>
</dbReference>
<dbReference type="AlphaFoldDB" id="A0A7D7LSB7"/>
<proteinExistence type="inferred from homology"/>
<reference evidence="6" key="2">
    <citation type="submission" date="2020-07" db="EMBL/GenBank/DDBJ databases">
        <title>Flavobacterium sp. xlx-214.</title>
        <authorList>
            <person name="Yang C."/>
        </authorList>
    </citation>
    <scope>NUCLEOTIDE SEQUENCE [LARGE SCALE GENOMIC DNA]</scope>
    <source>
        <strain evidence="6">CX-624</strain>
    </source>
</reference>
<comment type="similarity">
    <text evidence="1">Belongs to the AHA1 family.</text>
</comment>
<dbReference type="EMBL" id="CP059472">
    <property type="protein sequence ID" value="QMS97695.1"/>
    <property type="molecule type" value="Genomic_DNA"/>
</dbReference>
<dbReference type="Pfam" id="PF08327">
    <property type="entry name" value="AHSA1"/>
    <property type="match status" value="1"/>
</dbReference>
<accession>A0A7D7LSB7</accession>
<dbReference type="RefSeq" id="WP_181887070.1">
    <property type="nucleotide sequence ID" value="NZ_CP059472.1"/>
</dbReference>
<dbReference type="Gene3D" id="3.30.530.20">
    <property type="match status" value="1"/>
</dbReference>
<gene>
    <name evidence="4" type="ORF">H1R16_08160</name>
    <name evidence="3" type="ORF">H2507_07280</name>
</gene>
<dbReference type="CDD" id="cd07814">
    <property type="entry name" value="SRPBCC_CalC_Aha1-like"/>
    <property type="match status" value="1"/>
</dbReference>
<feature type="domain" description="Activator of Hsp90 ATPase homologue 1/2-like C-terminal" evidence="2">
    <location>
        <begin position="24"/>
        <end position="160"/>
    </location>
</feature>
<dbReference type="SUPFAM" id="SSF55961">
    <property type="entry name" value="Bet v1-like"/>
    <property type="match status" value="1"/>
</dbReference>
<sequence>MKDKTIVQIDREAATMFIMRVFAAEVSAVWKHFSEKELLDSWWAPKPWKCETKSLDFSEGGVWQYAMAGPEGERHHAGVRYSEIMFHRSIAWSDYFSDSAGNIDTDKQVVDWLIGFTGVQEGTKLTVNLHFKSTAELEKILNFGFAEGFSAGLDNLEQALNSR</sequence>
<evidence type="ECO:0000259" key="2">
    <source>
        <dbReference type="Pfam" id="PF08327"/>
    </source>
</evidence>
<evidence type="ECO:0000313" key="5">
    <source>
        <dbReference type="Proteomes" id="UP000515349"/>
    </source>
</evidence>
<name>A0A7D7LSB7_9FLAO</name>